<comment type="similarity">
    <text evidence="1">Belongs to the oxygen-dependent FAD-linked oxidoreductase family.</text>
</comment>
<reference evidence="5" key="1">
    <citation type="journal article" date="2020" name="Stud. Mycol.">
        <title>101 Dothideomycetes genomes: a test case for predicting lifestyles and emergence of pathogens.</title>
        <authorList>
            <person name="Haridas S."/>
            <person name="Albert R."/>
            <person name="Binder M."/>
            <person name="Bloem J."/>
            <person name="Labutti K."/>
            <person name="Salamov A."/>
            <person name="Andreopoulos B."/>
            <person name="Baker S."/>
            <person name="Barry K."/>
            <person name="Bills G."/>
            <person name="Bluhm B."/>
            <person name="Cannon C."/>
            <person name="Castanera R."/>
            <person name="Culley D."/>
            <person name="Daum C."/>
            <person name="Ezra D."/>
            <person name="Gonzalez J."/>
            <person name="Henrissat B."/>
            <person name="Kuo A."/>
            <person name="Liang C."/>
            <person name="Lipzen A."/>
            <person name="Lutzoni F."/>
            <person name="Magnuson J."/>
            <person name="Mondo S."/>
            <person name="Nolan M."/>
            <person name="Ohm R."/>
            <person name="Pangilinan J."/>
            <person name="Park H.-J."/>
            <person name="Ramirez L."/>
            <person name="Alfaro M."/>
            <person name="Sun H."/>
            <person name="Tritt A."/>
            <person name="Yoshinaga Y."/>
            <person name="Zwiers L.-H."/>
            <person name="Turgeon B."/>
            <person name="Goodwin S."/>
            <person name="Spatafora J."/>
            <person name="Crous P."/>
            <person name="Grigoriev I."/>
        </authorList>
    </citation>
    <scope>NUCLEOTIDE SEQUENCE</scope>
    <source>
        <strain evidence="5">CBS 123094</strain>
    </source>
</reference>
<dbReference type="Gene3D" id="3.40.462.20">
    <property type="match status" value="1"/>
</dbReference>
<protein>
    <submittedName>
        <fullName evidence="5">FAD-binding domain-containing protein</fullName>
    </submittedName>
</protein>
<evidence type="ECO:0000259" key="4">
    <source>
        <dbReference type="PROSITE" id="PS51387"/>
    </source>
</evidence>
<dbReference type="GO" id="GO:0071949">
    <property type="term" value="F:FAD binding"/>
    <property type="evidence" value="ECO:0007669"/>
    <property type="project" value="InterPro"/>
</dbReference>
<evidence type="ECO:0000256" key="3">
    <source>
        <dbReference type="SAM" id="SignalP"/>
    </source>
</evidence>
<dbReference type="PANTHER" id="PTHR13878:SF91">
    <property type="entry name" value="FAD BINDING DOMAIN PROTEIN (AFU_ORTHOLOGUE AFUA_6G12070)-RELATED"/>
    <property type="match status" value="1"/>
</dbReference>
<dbReference type="InterPro" id="IPR050432">
    <property type="entry name" value="FAD-linked_Oxidoreductases_BP"/>
</dbReference>
<organism evidence="5 6">
    <name type="scientific">Amniculicola lignicola CBS 123094</name>
    <dbReference type="NCBI Taxonomy" id="1392246"/>
    <lineage>
        <taxon>Eukaryota</taxon>
        <taxon>Fungi</taxon>
        <taxon>Dikarya</taxon>
        <taxon>Ascomycota</taxon>
        <taxon>Pezizomycotina</taxon>
        <taxon>Dothideomycetes</taxon>
        <taxon>Pleosporomycetidae</taxon>
        <taxon>Pleosporales</taxon>
        <taxon>Amniculicolaceae</taxon>
        <taxon>Amniculicola</taxon>
    </lineage>
</organism>
<gene>
    <name evidence="5" type="ORF">P154DRAFT_557735</name>
</gene>
<dbReference type="Gene3D" id="3.30.465.10">
    <property type="match status" value="1"/>
</dbReference>
<dbReference type="EMBL" id="ML977705">
    <property type="protein sequence ID" value="KAF1993409.1"/>
    <property type="molecule type" value="Genomic_DNA"/>
</dbReference>
<keyword evidence="2" id="KW-0560">Oxidoreductase</keyword>
<dbReference type="PROSITE" id="PS51387">
    <property type="entry name" value="FAD_PCMH"/>
    <property type="match status" value="1"/>
</dbReference>
<evidence type="ECO:0000256" key="2">
    <source>
        <dbReference type="ARBA" id="ARBA00023002"/>
    </source>
</evidence>
<dbReference type="PANTHER" id="PTHR13878">
    <property type="entry name" value="GULONOLACTONE OXIDASE"/>
    <property type="match status" value="1"/>
</dbReference>
<dbReference type="InterPro" id="IPR012951">
    <property type="entry name" value="BBE"/>
</dbReference>
<feature type="domain" description="FAD-binding PCMH-type" evidence="4">
    <location>
        <begin position="135"/>
        <end position="316"/>
    </location>
</feature>
<dbReference type="InterPro" id="IPR006094">
    <property type="entry name" value="Oxid_FAD_bind_N"/>
</dbReference>
<dbReference type="Pfam" id="PF08031">
    <property type="entry name" value="BBE"/>
    <property type="match status" value="1"/>
</dbReference>
<sequence>MFLPLLVSLFGIANVLAVNFPWEEIQLTDAETQDYPEIRFGNDKNDPPARACRFIPGDDEWPSDQAWAKFNETLGGVLLKPLPLASVCYTGPNFNSTRLCREQHTCANDPTSIHSLWPSGNTCVPTSNPNETCSQGGFPVYVVDARTVRHVQLAVNFARHSNIRVVIKNSGHDFNGRTMGGHSLSIWVHNLRSTTYFPEYVHSASGYTGKAVAYAGGTTTADVSPLMSSNDAAIFVAGGQTVGIAGGFLQTGGHSPYTSLYGLAADRVLSIQAVTADGRYVTANKEENADLFWAFRGGGGGTYGVITSVVVQAFPIPISAQGSITFSTVGSSAVSVETFWKGVKAYWSYCVAICEAGGLGYNFIRHATSGSATGFTFQTTITLYERTEAEYRNITQPLLQELNDLGIKRHTSPSMPHSILDPSPNTPSLHPRAPGDLVGNTLMGSRFFTRANHASPSALEEMNNAIRHFVEDGGYTFHGINHAPTLEAASFANNSVHPVHRSTIMHAEGYAGDAWWSGQAPVLTPSERTAAHNRLQEYMQGWRDITPGGGGYLNEGDAQEPGWKEGHFGDNYDKLRGVRRAYDPWEVFYVVGGVGSDEWEIRDTNGVGRTGLVSQDGRLCRRG</sequence>
<accession>A0A6A5VXM7</accession>
<dbReference type="InterPro" id="IPR016169">
    <property type="entry name" value="FAD-bd_PCMH_sub2"/>
</dbReference>
<evidence type="ECO:0000313" key="5">
    <source>
        <dbReference type="EMBL" id="KAF1993409.1"/>
    </source>
</evidence>
<dbReference type="InterPro" id="IPR036318">
    <property type="entry name" value="FAD-bd_PCMH-like_sf"/>
</dbReference>
<dbReference type="SUPFAM" id="SSF56176">
    <property type="entry name" value="FAD-binding/transporter-associated domain-like"/>
    <property type="match status" value="1"/>
</dbReference>
<dbReference type="Proteomes" id="UP000799779">
    <property type="component" value="Unassembled WGS sequence"/>
</dbReference>
<evidence type="ECO:0000313" key="6">
    <source>
        <dbReference type="Proteomes" id="UP000799779"/>
    </source>
</evidence>
<proteinExistence type="inferred from homology"/>
<dbReference type="GO" id="GO:0016491">
    <property type="term" value="F:oxidoreductase activity"/>
    <property type="evidence" value="ECO:0007669"/>
    <property type="project" value="UniProtKB-KW"/>
</dbReference>
<feature type="chain" id="PRO_5025487347" evidence="3">
    <location>
        <begin position="18"/>
        <end position="623"/>
    </location>
</feature>
<dbReference type="InterPro" id="IPR016166">
    <property type="entry name" value="FAD-bd_PCMH"/>
</dbReference>
<feature type="signal peptide" evidence="3">
    <location>
        <begin position="1"/>
        <end position="17"/>
    </location>
</feature>
<keyword evidence="3" id="KW-0732">Signal</keyword>
<keyword evidence="6" id="KW-1185">Reference proteome</keyword>
<name>A0A6A5VXM7_9PLEO</name>
<dbReference type="OrthoDB" id="415825at2759"/>
<dbReference type="Pfam" id="PF01565">
    <property type="entry name" value="FAD_binding_4"/>
    <property type="match status" value="1"/>
</dbReference>
<evidence type="ECO:0000256" key="1">
    <source>
        <dbReference type="ARBA" id="ARBA00005466"/>
    </source>
</evidence>
<dbReference type="AlphaFoldDB" id="A0A6A5VXM7"/>